<evidence type="ECO:0000259" key="7">
    <source>
        <dbReference type="Pfam" id="PF20466"/>
    </source>
</evidence>
<dbReference type="Pfam" id="PF20473">
    <property type="entry name" value="MmeI_Mtase"/>
    <property type="match status" value="1"/>
</dbReference>
<dbReference type="Pfam" id="PF20465">
    <property type="entry name" value="MmeI_hel"/>
    <property type="match status" value="1"/>
</dbReference>
<evidence type="ECO:0000259" key="8">
    <source>
        <dbReference type="Pfam" id="PF20467"/>
    </source>
</evidence>
<dbReference type="Proteomes" id="UP000634308">
    <property type="component" value="Unassembled WGS sequence"/>
</dbReference>
<comment type="catalytic activity">
    <reaction evidence="4">
        <text>a 2'-deoxyadenosine in DNA + S-adenosyl-L-methionine = an N(6)-methyl-2'-deoxyadenosine in DNA + S-adenosyl-L-homocysteine + H(+)</text>
        <dbReference type="Rhea" id="RHEA:15197"/>
        <dbReference type="Rhea" id="RHEA-COMP:12418"/>
        <dbReference type="Rhea" id="RHEA-COMP:12419"/>
        <dbReference type="ChEBI" id="CHEBI:15378"/>
        <dbReference type="ChEBI" id="CHEBI:57856"/>
        <dbReference type="ChEBI" id="CHEBI:59789"/>
        <dbReference type="ChEBI" id="CHEBI:90615"/>
        <dbReference type="ChEBI" id="CHEBI:90616"/>
        <dbReference type="EC" id="2.1.1.72"/>
    </reaction>
</comment>
<proteinExistence type="predicted"/>
<sequence>MTTDIGLDWNEIRTRAAQFAARWSDEEREQAGAQGFWTEFLNVFGLDARQIAEFERRVTGLQTGSGRGRIDMLIPGQLLAEHKSRGRDLQAALQQALDYVDVLEEHERPRWVVVSDYERLHLYDRDTSTSDEFPLIRLPQRVERFGFLIARELRRREDAAPVNVQAARKMAALHDELRAAGYTGHDLELLLVRLLFVLFGDRAGLWDQNGLFRDLLEDETRTDGENLGFMLMRLFETLNTPRDRRQAQLPAKFKVFPHVNGALFAETLRPAEFSPEMRRLLLDACRLDWSQVSPAIFGSMFQGVMDPQQRAHLGAHYTSETNILRAIGPLFLDELKAQRESARGDRRRLQQFLDALPTLRFLDPACGSGNFLLVAFRELRRLELDALAEMMNGRQVLDIDQLLRVNVEQFYGIELDEFAAQIARVALWLADHQMNREASQRLGQSFVRLPLSHGAHIRHADALETDWVEHLELEQHLAGLRGVYVLGNPPFIGGKKMSAPQRAQVVRDFPGVKDSGVLDYVAAWYIRSARLLRETMRLSAEMRAQVDVRAALVSTNSVTQGEQVAPLWTGILGELGLTITAAHRTFKWSNDAPGQAAVHVVIIQMEPASQAARRPRRLFTYSRPAADPVEVHAQQIGPYLADAPPVIVRKAQAPLRTGVPPIHFGNMPLDGGNLLLTREERDELLAAEENAAPYVRPLLDAKTFLNGGERFCLWLEGVSPAVLATLPHVCARVDSTRQWRLDSVDAGTRRMAQSPALFRDRRLPERYLVVPGFSSERREYVPVAYLDSSTVVNNKLYMIPDADLVHFGLIQSRVHMDWMRLVGGRLKSDYSYTKDVVYNTFPWPDRAALRPRQVQVIEEAAQAVLDARAAHPDSSLAQLYDPLLMPADLRAAHNALDRAVEAALGIRAGNTEAQRVAHLLAAYQALAPTLETQAKKPKRKPQKTQ</sequence>
<organism evidence="10 11">
    <name type="scientific">Deinococcus seoulensis</name>
    <dbReference type="NCBI Taxonomy" id="1837379"/>
    <lineage>
        <taxon>Bacteria</taxon>
        <taxon>Thermotogati</taxon>
        <taxon>Deinococcota</taxon>
        <taxon>Deinococci</taxon>
        <taxon>Deinococcales</taxon>
        <taxon>Deinococcaceae</taxon>
        <taxon>Deinococcus</taxon>
    </lineage>
</organism>
<comment type="caution">
    <text evidence="10">The sequence shown here is derived from an EMBL/GenBank/DDBJ whole genome shotgun (WGS) entry which is preliminary data.</text>
</comment>
<feature type="domain" description="MmeI-like target recognition" evidence="7">
    <location>
        <begin position="643"/>
        <end position="845"/>
    </location>
</feature>
<feature type="domain" description="MmeI-like N-terminal" evidence="5">
    <location>
        <begin position="15"/>
        <end position="179"/>
    </location>
</feature>
<evidence type="ECO:0000256" key="1">
    <source>
        <dbReference type="ARBA" id="ARBA00011900"/>
    </source>
</evidence>
<keyword evidence="11" id="KW-1185">Reference proteome</keyword>
<dbReference type="InterPro" id="IPR050953">
    <property type="entry name" value="N4_N6_ade-DNA_methylase"/>
</dbReference>
<protein>
    <recommendedName>
        <fullName evidence="1">site-specific DNA-methyltransferase (adenine-specific)</fullName>
        <ecNumber evidence="1">2.1.1.72</ecNumber>
    </recommendedName>
</protein>
<evidence type="ECO:0000256" key="3">
    <source>
        <dbReference type="ARBA" id="ARBA00022679"/>
    </source>
</evidence>
<dbReference type="InterPro" id="IPR046819">
    <property type="entry name" value="MmeI_hel"/>
</dbReference>
<dbReference type="Pfam" id="PF20466">
    <property type="entry name" value="MmeI_TRD"/>
    <property type="match status" value="1"/>
</dbReference>
<dbReference type="GO" id="GO:0032259">
    <property type="term" value="P:methylation"/>
    <property type="evidence" value="ECO:0007669"/>
    <property type="project" value="UniProtKB-KW"/>
</dbReference>
<dbReference type="EC" id="2.1.1.72" evidence="1"/>
<dbReference type="SUPFAM" id="SSF53335">
    <property type="entry name" value="S-adenosyl-L-methionine-dependent methyltransferases"/>
    <property type="match status" value="1"/>
</dbReference>
<evidence type="ECO:0000256" key="2">
    <source>
        <dbReference type="ARBA" id="ARBA00022603"/>
    </source>
</evidence>
<name>A0ABQ2S0J1_9DEIO</name>
<keyword evidence="2 10" id="KW-0489">Methyltransferase</keyword>
<evidence type="ECO:0000313" key="11">
    <source>
        <dbReference type="Proteomes" id="UP000634308"/>
    </source>
</evidence>
<keyword evidence="3" id="KW-0808">Transferase</keyword>
<dbReference type="Pfam" id="PF20464">
    <property type="entry name" value="MmeI_N"/>
    <property type="match status" value="1"/>
</dbReference>
<feature type="domain" description="MmeI-like C-terminal" evidence="8">
    <location>
        <begin position="851"/>
        <end position="930"/>
    </location>
</feature>
<feature type="domain" description="MmeI-like DNA-methyltransferase" evidence="9">
    <location>
        <begin position="341"/>
        <end position="610"/>
    </location>
</feature>
<evidence type="ECO:0000259" key="5">
    <source>
        <dbReference type="Pfam" id="PF20464"/>
    </source>
</evidence>
<accession>A0ABQ2S0J1</accession>
<evidence type="ECO:0000259" key="6">
    <source>
        <dbReference type="Pfam" id="PF20465"/>
    </source>
</evidence>
<reference evidence="11" key="1">
    <citation type="journal article" date="2019" name="Int. J. Syst. Evol. Microbiol.">
        <title>The Global Catalogue of Microorganisms (GCM) 10K type strain sequencing project: providing services to taxonomists for standard genome sequencing and annotation.</title>
        <authorList>
            <consortium name="The Broad Institute Genomics Platform"/>
            <consortium name="The Broad Institute Genome Sequencing Center for Infectious Disease"/>
            <person name="Wu L."/>
            <person name="Ma J."/>
        </authorList>
    </citation>
    <scope>NUCLEOTIDE SEQUENCE [LARGE SCALE GENOMIC DNA]</scope>
    <source>
        <strain evidence="11">JCM 31404</strain>
    </source>
</reference>
<dbReference type="PANTHER" id="PTHR33841:SF1">
    <property type="entry name" value="DNA METHYLTRANSFERASE A"/>
    <property type="match status" value="1"/>
</dbReference>
<evidence type="ECO:0000259" key="9">
    <source>
        <dbReference type="Pfam" id="PF20473"/>
    </source>
</evidence>
<dbReference type="PANTHER" id="PTHR33841">
    <property type="entry name" value="DNA METHYLTRANSFERASE YEEA-RELATED"/>
    <property type="match status" value="1"/>
</dbReference>
<evidence type="ECO:0000256" key="4">
    <source>
        <dbReference type="ARBA" id="ARBA00047942"/>
    </source>
</evidence>
<dbReference type="InterPro" id="IPR046820">
    <property type="entry name" value="MmeI_TRD"/>
</dbReference>
<gene>
    <name evidence="10" type="ORF">GCM10008959_40930</name>
</gene>
<dbReference type="Gene3D" id="3.40.50.150">
    <property type="entry name" value="Vaccinia Virus protein VP39"/>
    <property type="match status" value="1"/>
</dbReference>
<dbReference type="Pfam" id="PF20467">
    <property type="entry name" value="MmeI_C"/>
    <property type="match status" value="1"/>
</dbReference>
<evidence type="ECO:0000313" key="10">
    <source>
        <dbReference type="EMBL" id="GGR75763.1"/>
    </source>
</evidence>
<dbReference type="InterPro" id="IPR029063">
    <property type="entry name" value="SAM-dependent_MTases_sf"/>
</dbReference>
<dbReference type="RefSeq" id="WP_189066847.1">
    <property type="nucleotide sequence ID" value="NZ_BMQM01000058.1"/>
</dbReference>
<dbReference type="InterPro" id="IPR046818">
    <property type="entry name" value="MmeI_C"/>
</dbReference>
<feature type="domain" description="MmeI-like helicase spacer" evidence="6">
    <location>
        <begin position="185"/>
        <end position="264"/>
    </location>
</feature>
<dbReference type="InterPro" id="IPR046816">
    <property type="entry name" value="MmeI_Mtase"/>
</dbReference>
<dbReference type="GO" id="GO:0008168">
    <property type="term" value="F:methyltransferase activity"/>
    <property type="evidence" value="ECO:0007669"/>
    <property type="project" value="UniProtKB-KW"/>
</dbReference>
<dbReference type="InterPro" id="IPR046817">
    <property type="entry name" value="MmeI_N"/>
</dbReference>
<dbReference type="EMBL" id="BMQM01000058">
    <property type="protein sequence ID" value="GGR75763.1"/>
    <property type="molecule type" value="Genomic_DNA"/>
</dbReference>